<feature type="transmembrane region" description="Helical" evidence="2">
    <location>
        <begin position="84"/>
        <end position="107"/>
    </location>
</feature>
<gene>
    <name evidence="3" type="ORF">GEV02_21265</name>
</gene>
<proteinExistence type="predicted"/>
<comment type="caution">
    <text evidence="3">The sequence shown here is derived from an EMBL/GenBank/DDBJ whole genome shotgun (WGS) entry which is preliminary data.</text>
</comment>
<feature type="region of interest" description="Disordered" evidence="1">
    <location>
        <begin position="1"/>
        <end position="47"/>
    </location>
</feature>
<name>A0A6A7N6D3_9BURK</name>
<evidence type="ECO:0000313" key="3">
    <source>
        <dbReference type="EMBL" id="MQA40685.1"/>
    </source>
</evidence>
<keyword evidence="2" id="KW-0472">Membrane</keyword>
<sequence>MPSPEEELQAASKQPQKVQLPPENVQRALQAASEPSSKPAPNAEGDRFDNAKMTVLYARLFNMHRSTVAVAKEMAAKRAVRQTVATVGYVCAVSVCWGLAVFGGSVLTVSTGGLGLVGLVAAGLIVSAVSRYRARAASVQDRLQDQKKMASYSKTPCAKLEAMLPNWKADGNPCDEADQIYVVATMLAHHLKGGSTHAEESRCYFAMRSLADIMGVGPRAIANLQKMPQEKRANTILLALRIQWKQSAT</sequence>
<keyword evidence="2" id="KW-0812">Transmembrane</keyword>
<accession>A0A6A7N6D3</accession>
<keyword evidence="4" id="KW-1185">Reference proteome</keyword>
<evidence type="ECO:0000256" key="1">
    <source>
        <dbReference type="SAM" id="MobiDB-lite"/>
    </source>
</evidence>
<protein>
    <submittedName>
        <fullName evidence="3">Uncharacterized protein</fullName>
    </submittedName>
</protein>
<keyword evidence="2" id="KW-1133">Transmembrane helix</keyword>
<reference evidence="3 4" key="1">
    <citation type="submission" date="2019-10" db="EMBL/GenBank/DDBJ databases">
        <title>Two novel species isolated from a subtropical stream in China.</title>
        <authorList>
            <person name="Lu H."/>
        </authorList>
    </citation>
    <scope>NUCLEOTIDE SEQUENCE [LARGE SCALE GENOMIC DNA]</scope>
    <source>
        <strain evidence="3 4">FT29W</strain>
    </source>
</reference>
<evidence type="ECO:0000313" key="4">
    <source>
        <dbReference type="Proteomes" id="UP000440498"/>
    </source>
</evidence>
<dbReference type="AlphaFoldDB" id="A0A6A7N6D3"/>
<evidence type="ECO:0000256" key="2">
    <source>
        <dbReference type="SAM" id="Phobius"/>
    </source>
</evidence>
<dbReference type="EMBL" id="WHUG01000009">
    <property type="protein sequence ID" value="MQA40685.1"/>
    <property type="molecule type" value="Genomic_DNA"/>
</dbReference>
<dbReference type="RefSeq" id="WP_152839979.1">
    <property type="nucleotide sequence ID" value="NZ_WHUG01000009.1"/>
</dbReference>
<feature type="transmembrane region" description="Helical" evidence="2">
    <location>
        <begin position="113"/>
        <end position="132"/>
    </location>
</feature>
<dbReference type="Proteomes" id="UP000440498">
    <property type="component" value="Unassembled WGS sequence"/>
</dbReference>
<organism evidence="3 4">
    <name type="scientific">Rugamonas aquatica</name>
    <dbReference type="NCBI Taxonomy" id="2743357"/>
    <lineage>
        <taxon>Bacteria</taxon>
        <taxon>Pseudomonadati</taxon>
        <taxon>Pseudomonadota</taxon>
        <taxon>Betaproteobacteria</taxon>
        <taxon>Burkholderiales</taxon>
        <taxon>Oxalobacteraceae</taxon>
        <taxon>Telluria group</taxon>
        <taxon>Rugamonas</taxon>
    </lineage>
</organism>